<evidence type="ECO:0000259" key="2">
    <source>
        <dbReference type="PROSITE" id="PS51180"/>
    </source>
</evidence>
<dbReference type="Gene3D" id="1.25.40.280">
    <property type="entry name" value="alix/aip1 like domains"/>
    <property type="match status" value="1"/>
</dbReference>
<protein>
    <recommendedName>
        <fullName evidence="2">BRO1 domain-containing protein</fullName>
    </recommendedName>
</protein>
<dbReference type="PROSITE" id="PS51180">
    <property type="entry name" value="BRO1"/>
    <property type="match status" value="1"/>
</dbReference>
<dbReference type="InterPro" id="IPR038499">
    <property type="entry name" value="BRO1_sf"/>
</dbReference>
<sequence length="695" mass="77353">MVLHLGDPAKLKTKKIVFEDIYPARDSGTLEQLKELSSKRRAIEESINESSFITEAIAREMSGGLTSQSEQDLQKLEQYLPLLENLVYHVSLVSDNPRMVRWTSDLKIRWSSALSSSSFFNLTGPKFFEIDNLRYELGMALFLYGALLREWALEVLSADLVKSAALFRKAAGVYHHLAHEVLPCLQSELVLERPPEATSSVASVMSLICLAEAQAVTIKKAEEKGNTGGLLAKLHCGVAQLLDEAFVILPSATTECKDISARFVDFISSSKALHELKSYKFLAEGLKIAGQVGAAIGVLRYGLTNAQKKTPGEESWRLVFKQEIDEVTALLRKYEHENDFVWREKIPDHDELPIPEAVISEENMVGSSVSGADDVFKLTYLEGNSWLWDVGGLKILVDPILVGNLDFGIPWLYDAAKKFLKNFQLSDLPEVDCLLITQSLDDHCHLKTLKPLSQKFPNLRVIATPNAKTLLDPLFRNVTYLEPGQSSEIEASNGSQAKVRATPGPVLGPPWQRPENGYLVTSSQGQLTLYHEPHCVYNKTLLEKEQADIVITPVTKQLLPFFTLVSGQEDAVQLAKMLCAKFIVPMRNGDLDSKGLLTSLIQSEGTIASFKELLSRELPDAEVLEPTPAQGKRTPCPAHEKDEKENSTTLINVESYSSVFEKLEALKSLIPTHDQERKADQLFQETTDYIVLLKT</sequence>
<dbReference type="SMART" id="SM01041">
    <property type="entry name" value="BRO1"/>
    <property type="match status" value="1"/>
</dbReference>
<evidence type="ECO:0000256" key="1">
    <source>
        <dbReference type="SAM" id="MobiDB-lite"/>
    </source>
</evidence>
<comment type="caution">
    <text evidence="3">The sequence shown here is derived from an EMBL/GenBank/DDBJ whole genome shotgun (WGS) entry which is preliminary data.</text>
</comment>
<dbReference type="InterPro" id="IPR004328">
    <property type="entry name" value="BRO1_dom"/>
</dbReference>
<dbReference type="EMBL" id="SDRB02012407">
    <property type="protein sequence ID" value="THF97865.1"/>
    <property type="molecule type" value="Genomic_DNA"/>
</dbReference>
<name>A0A4S4D8U6_CAMSN</name>
<dbReference type="AlphaFoldDB" id="A0A4S4D8U6"/>
<dbReference type="SUPFAM" id="SSF56281">
    <property type="entry name" value="Metallo-hydrolase/oxidoreductase"/>
    <property type="match status" value="1"/>
</dbReference>
<feature type="domain" description="BRO1" evidence="2">
    <location>
        <begin position="1"/>
        <end position="481"/>
    </location>
</feature>
<dbReference type="STRING" id="542762.A0A4S4D8U6"/>
<dbReference type="Pfam" id="PF03097">
    <property type="entry name" value="BRO1"/>
    <property type="match status" value="1"/>
</dbReference>
<accession>A0A4S4D8U6</accession>
<evidence type="ECO:0000313" key="4">
    <source>
        <dbReference type="Proteomes" id="UP000306102"/>
    </source>
</evidence>
<evidence type="ECO:0000313" key="3">
    <source>
        <dbReference type="EMBL" id="THF97865.1"/>
    </source>
</evidence>
<dbReference type="CDD" id="cd09247">
    <property type="entry name" value="BRO1_Alix_like_2"/>
    <property type="match status" value="1"/>
</dbReference>
<dbReference type="Gene3D" id="3.60.15.10">
    <property type="entry name" value="Ribonuclease Z/Hydroxyacylglutathione hydrolase-like"/>
    <property type="match status" value="1"/>
</dbReference>
<feature type="region of interest" description="Disordered" evidence="1">
    <location>
        <begin position="621"/>
        <end position="648"/>
    </location>
</feature>
<dbReference type="Pfam" id="PF13483">
    <property type="entry name" value="Lactamase_B_3"/>
    <property type="match status" value="1"/>
</dbReference>
<dbReference type="PANTHER" id="PTHR36142">
    <property type="entry name" value="METALLO-HYDROLASE/OXIDOREDUCTASE SUPERFAMILY PROTEIN"/>
    <property type="match status" value="1"/>
</dbReference>
<keyword evidence="4" id="KW-1185">Reference proteome</keyword>
<dbReference type="InterPro" id="IPR036866">
    <property type="entry name" value="RibonucZ/Hydroxyglut_hydro"/>
</dbReference>
<reference evidence="3 4" key="1">
    <citation type="journal article" date="2018" name="Proc. Natl. Acad. Sci. U.S.A.">
        <title>Draft genome sequence of Camellia sinensis var. sinensis provides insights into the evolution of the tea genome and tea quality.</title>
        <authorList>
            <person name="Wei C."/>
            <person name="Yang H."/>
            <person name="Wang S."/>
            <person name="Zhao J."/>
            <person name="Liu C."/>
            <person name="Gao L."/>
            <person name="Xia E."/>
            <person name="Lu Y."/>
            <person name="Tai Y."/>
            <person name="She G."/>
            <person name="Sun J."/>
            <person name="Cao H."/>
            <person name="Tong W."/>
            <person name="Gao Q."/>
            <person name="Li Y."/>
            <person name="Deng W."/>
            <person name="Jiang X."/>
            <person name="Wang W."/>
            <person name="Chen Q."/>
            <person name="Zhang S."/>
            <person name="Li H."/>
            <person name="Wu J."/>
            <person name="Wang P."/>
            <person name="Li P."/>
            <person name="Shi C."/>
            <person name="Zheng F."/>
            <person name="Jian J."/>
            <person name="Huang B."/>
            <person name="Shan D."/>
            <person name="Shi M."/>
            <person name="Fang C."/>
            <person name="Yue Y."/>
            <person name="Li F."/>
            <person name="Li D."/>
            <person name="Wei S."/>
            <person name="Han B."/>
            <person name="Jiang C."/>
            <person name="Yin Y."/>
            <person name="Xia T."/>
            <person name="Zhang Z."/>
            <person name="Bennetzen J.L."/>
            <person name="Zhao S."/>
            <person name="Wan X."/>
        </authorList>
    </citation>
    <scope>NUCLEOTIDE SEQUENCE [LARGE SCALE GENOMIC DNA]</scope>
    <source>
        <strain evidence="4">cv. Shuchazao</strain>
        <tissue evidence="3">Leaf</tissue>
    </source>
</reference>
<dbReference type="PANTHER" id="PTHR36142:SF2">
    <property type="entry name" value="METALLO-HYDROLASE_OXIDOREDUCTASE SUPERFAMILY PROTEIN"/>
    <property type="match status" value="1"/>
</dbReference>
<organism evidence="3 4">
    <name type="scientific">Camellia sinensis var. sinensis</name>
    <name type="common">China tea</name>
    <dbReference type="NCBI Taxonomy" id="542762"/>
    <lineage>
        <taxon>Eukaryota</taxon>
        <taxon>Viridiplantae</taxon>
        <taxon>Streptophyta</taxon>
        <taxon>Embryophyta</taxon>
        <taxon>Tracheophyta</taxon>
        <taxon>Spermatophyta</taxon>
        <taxon>Magnoliopsida</taxon>
        <taxon>eudicotyledons</taxon>
        <taxon>Gunneridae</taxon>
        <taxon>Pentapetalae</taxon>
        <taxon>asterids</taxon>
        <taxon>Ericales</taxon>
        <taxon>Theaceae</taxon>
        <taxon>Camellia</taxon>
    </lineage>
</organism>
<proteinExistence type="predicted"/>
<gene>
    <name evidence="3" type="ORF">TEA_005724</name>
</gene>
<dbReference type="Proteomes" id="UP000306102">
    <property type="component" value="Unassembled WGS sequence"/>
</dbReference>